<dbReference type="AlphaFoldDB" id="A0AAW7XP20"/>
<evidence type="ECO:0000313" key="3">
    <source>
        <dbReference type="Proteomes" id="UP001169823"/>
    </source>
</evidence>
<dbReference type="EMBL" id="JAUOPJ010000001">
    <property type="protein sequence ID" value="MDO6455457.1"/>
    <property type="molecule type" value="Genomic_DNA"/>
</dbReference>
<comment type="caution">
    <text evidence="2">The sequence shown here is derived from an EMBL/GenBank/DDBJ whole genome shotgun (WGS) entry which is preliminary data.</text>
</comment>
<protein>
    <recommendedName>
        <fullName evidence="1">DUF6998 domain-containing protein</fullName>
    </recommendedName>
</protein>
<dbReference type="Pfam" id="PF22522">
    <property type="entry name" value="DUF6998"/>
    <property type="match status" value="1"/>
</dbReference>
<evidence type="ECO:0000313" key="2">
    <source>
        <dbReference type="EMBL" id="MDO6455457.1"/>
    </source>
</evidence>
<reference evidence="2" key="1">
    <citation type="submission" date="2023-07" db="EMBL/GenBank/DDBJ databases">
        <title>Genome content predicts the carbon catabolic preferences of heterotrophic bacteria.</title>
        <authorList>
            <person name="Gralka M."/>
        </authorList>
    </citation>
    <scope>NUCLEOTIDE SEQUENCE</scope>
    <source>
        <strain evidence="2">I2M02</strain>
    </source>
</reference>
<accession>A0AAW7XP20</accession>
<name>A0AAW7XP20_9RHOB</name>
<dbReference type="Proteomes" id="UP001169823">
    <property type="component" value="Unassembled WGS sequence"/>
</dbReference>
<gene>
    <name evidence="2" type="ORF">Q4494_00065</name>
</gene>
<evidence type="ECO:0000259" key="1">
    <source>
        <dbReference type="Pfam" id="PF22522"/>
    </source>
</evidence>
<dbReference type="RefSeq" id="WP_303480885.1">
    <property type="nucleotide sequence ID" value="NZ_JAUOPJ010000001.1"/>
</dbReference>
<feature type="domain" description="DUF6998" evidence="1">
    <location>
        <begin position="12"/>
        <end position="159"/>
    </location>
</feature>
<dbReference type="InterPro" id="IPR054267">
    <property type="entry name" value="DUF6998"/>
</dbReference>
<sequence length="174" mass="19615">MTRFLLPSPIKELLRARNQVKSHYQEILLQQNSQAELRFTLDGNLIGDIGEAIAVELFGIKLVHRKAAEGIDGYAPDGKTTVQIKATGTGRGPVFRNTKIRADHLLFFDLDFDRMEGTVIYNGPEHYALSLLPSDFSGQRMITRKQIVTANECVLSKERLPRRPHPTTQRTTEA</sequence>
<organism evidence="2 3">
    <name type="scientific">Celeribacter halophilus</name>
    <dbReference type="NCBI Taxonomy" id="576117"/>
    <lineage>
        <taxon>Bacteria</taxon>
        <taxon>Pseudomonadati</taxon>
        <taxon>Pseudomonadota</taxon>
        <taxon>Alphaproteobacteria</taxon>
        <taxon>Rhodobacterales</taxon>
        <taxon>Roseobacteraceae</taxon>
        <taxon>Celeribacter</taxon>
    </lineage>
</organism>
<proteinExistence type="predicted"/>